<keyword evidence="4" id="KW-0963">Cytoplasm</keyword>
<feature type="region of interest" description="Disordered" evidence="9">
    <location>
        <begin position="529"/>
        <end position="597"/>
    </location>
</feature>
<feature type="region of interest" description="Disordered" evidence="9">
    <location>
        <begin position="397"/>
        <end position="428"/>
    </location>
</feature>
<dbReference type="Pfam" id="PF00177">
    <property type="entry name" value="Ribosomal_S7"/>
    <property type="match status" value="1"/>
</dbReference>
<dbReference type="InterPro" id="IPR044159">
    <property type="entry name" value="IQM"/>
</dbReference>
<evidence type="ECO:0000256" key="7">
    <source>
        <dbReference type="ARBA" id="ARBA00023274"/>
    </source>
</evidence>
<feature type="region of interest" description="Disordered" evidence="9">
    <location>
        <begin position="49"/>
        <end position="68"/>
    </location>
</feature>
<evidence type="ECO:0000256" key="4">
    <source>
        <dbReference type="ARBA" id="ARBA00022490"/>
    </source>
</evidence>
<evidence type="ECO:0000256" key="9">
    <source>
        <dbReference type="SAM" id="MobiDB-lite"/>
    </source>
</evidence>
<dbReference type="InterPro" id="IPR020606">
    <property type="entry name" value="Ribosomal_uS7_CS"/>
</dbReference>
<dbReference type="PROSITE" id="PS00052">
    <property type="entry name" value="RIBOSOMAL_S7"/>
    <property type="match status" value="1"/>
</dbReference>
<dbReference type="NCBIfam" id="TIGR01028">
    <property type="entry name" value="uS7_euk_arch"/>
    <property type="match status" value="1"/>
</dbReference>
<evidence type="ECO:0000256" key="2">
    <source>
        <dbReference type="ARBA" id="ARBA00004496"/>
    </source>
</evidence>
<accession>A0ABR2A6P5</accession>
<dbReference type="EMBL" id="JBBPBN010000348">
    <property type="protein sequence ID" value="KAK8488456.1"/>
    <property type="molecule type" value="Genomic_DNA"/>
</dbReference>
<feature type="compositionally biased region" description="Low complexity" evidence="9">
    <location>
        <begin position="530"/>
        <end position="547"/>
    </location>
</feature>
<gene>
    <name evidence="11" type="ORF">V6N11_059433</name>
</gene>
<keyword evidence="6" id="KW-0539">Nucleus</keyword>
<comment type="subcellular location">
    <subcellularLocation>
        <location evidence="2">Cytoplasm</location>
    </subcellularLocation>
    <subcellularLocation>
        <location evidence="1">Nucleus</location>
    </subcellularLocation>
</comment>
<dbReference type="PANTHER" id="PTHR31250">
    <property type="entry name" value="IQ DOMAIN-CONTAINING PROTEIN IQM3"/>
    <property type="match status" value="1"/>
</dbReference>
<dbReference type="InterPro" id="IPR005716">
    <property type="entry name" value="Ribosomal_uS7_euk/arc"/>
</dbReference>
<feature type="compositionally biased region" description="Basic and acidic residues" evidence="9">
    <location>
        <begin position="585"/>
        <end position="597"/>
    </location>
</feature>
<evidence type="ECO:0000259" key="10">
    <source>
        <dbReference type="Pfam" id="PF00177"/>
    </source>
</evidence>
<keyword evidence="12" id="KW-1185">Reference proteome</keyword>
<feature type="compositionally biased region" description="Polar residues" evidence="9">
    <location>
        <begin position="58"/>
        <end position="68"/>
    </location>
</feature>
<proteinExistence type="inferred from homology"/>
<feature type="region of interest" description="Disordered" evidence="9">
    <location>
        <begin position="443"/>
        <end position="475"/>
    </location>
</feature>
<feature type="compositionally biased region" description="Polar residues" evidence="9">
    <location>
        <begin position="412"/>
        <end position="428"/>
    </location>
</feature>
<sequence length="782" mass="88205">MGSKLSSPIPSLSNLENHVQDMLTKSLSFNDVNVNVKTILQSLSFNRLTSDPKGMEPNGSQNALLDGSSSFNQREIKSPLSLTTPTDNEMESCMKLSNYKAKENPGSNMAEHGGRQYQAALRLQKVYKSFRTRRQLADCAVVAEQKWWKLLDFAELKRSSISFFEVEKQETALSRWSRARTRAAKVGKGLSKDEKARKLALQHWLEAIDPRHRYGHNLQFYYATWLHCESQQPFFYWLDIGDGREVSIEKCPRSKLQQQCIKYLGPAERDAFEVVIRNGKFVYKQSGQLLDTTAGPTDAKWIFVLSSFKTFYVGMKNRGTFQHSSFLAGGATLSAGRLIVKDGVLKAIWPHSGHYLPTEENFQEFVSFLQEHNVDLTNVEQSPCEDDEAFSRVLKGKEPEKEGSKHMEETNNENSTHVNTGSDANQNANKSISRWTRELISKIRGLEPARDPEPAAEGGRETTEGGSETPEEYLSEEEFLCTKTNLFSEDDDEKPIPKEKILRRIESHKEPKSYQLEYANFSLRTSNAGASAYTPSRSSSVASTPPSLRKGTSSSRLTSLAPVPRARERIGKSQSRVAVPTSTSMKEKEKEKNEKDPTQPYYEVKLFNRWSFEDLQVADISLSDYVGVQASKYATYVPHTAGRYSVKRFRKAQCPIVERLTNSLMMHGRNNGKKLMAVRIVKHAMEIIYLLTDQNPIQVIVDAIVNSGPREDATRIGSAGVVRRQAVDISPLRRVNQAIYLLTTGARESAFRNIKTIAECLADELINAAKRIIQQLCHQEEG</sequence>
<evidence type="ECO:0000256" key="6">
    <source>
        <dbReference type="ARBA" id="ARBA00023242"/>
    </source>
</evidence>
<dbReference type="PANTHER" id="PTHR31250:SF38">
    <property type="entry name" value="IQ DOMAIN-CONTAINING PROTEIN IQM6"/>
    <property type="match status" value="1"/>
</dbReference>
<feature type="compositionally biased region" description="Polar residues" evidence="9">
    <location>
        <begin position="572"/>
        <end position="584"/>
    </location>
</feature>
<evidence type="ECO:0000313" key="11">
    <source>
        <dbReference type="EMBL" id="KAK8488456.1"/>
    </source>
</evidence>
<dbReference type="SUPFAM" id="SSF47973">
    <property type="entry name" value="Ribosomal protein S7"/>
    <property type="match status" value="1"/>
</dbReference>
<dbReference type="Proteomes" id="UP001396334">
    <property type="component" value="Unassembled WGS sequence"/>
</dbReference>
<feature type="compositionally biased region" description="Basic and acidic residues" evidence="9">
    <location>
        <begin position="397"/>
        <end position="409"/>
    </location>
</feature>
<organism evidence="11 12">
    <name type="scientific">Hibiscus sabdariffa</name>
    <name type="common">roselle</name>
    <dbReference type="NCBI Taxonomy" id="183260"/>
    <lineage>
        <taxon>Eukaryota</taxon>
        <taxon>Viridiplantae</taxon>
        <taxon>Streptophyta</taxon>
        <taxon>Embryophyta</taxon>
        <taxon>Tracheophyta</taxon>
        <taxon>Spermatophyta</taxon>
        <taxon>Magnoliopsida</taxon>
        <taxon>eudicotyledons</taxon>
        <taxon>Gunneridae</taxon>
        <taxon>Pentapetalae</taxon>
        <taxon>rosids</taxon>
        <taxon>malvids</taxon>
        <taxon>Malvales</taxon>
        <taxon>Malvaceae</taxon>
        <taxon>Malvoideae</taxon>
        <taxon>Hibiscus</taxon>
    </lineage>
</organism>
<dbReference type="CDD" id="cd14867">
    <property type="entry name" value="uS7_Eukaryote"/>
    <property type="match status" value="1"/>
</dbReference>
<keyword evidence="5 8" id="KW-0689">Ribosomal protein</keyword>
<feature type="compositionally biased region" description="Basic and acidic residues" evidence="9">
    <location>
        <begin position="443"/>
        <end position="463"/>
    </location>
</feature>
<dbReference type="Gene3D" id="1.10.455.10">
    <property type="entry name" value="Ribosomal protein S7 domain"/>
    <property type="match status" value="1"/>
</dbReference>
<protein>
    <recommendedName>
        <fullName evidence="10">Small ribosomal subunit protein uS7 domain-containing protein</fullName>
    </recommendedName>
</protein>
<feature type="domain" description="Small ribosomal subunit protein uS7" evidence="10">
    <location>
        <begin position="635"/>
        <end position="771"/>
    </location>
</feature>
<evidence type="ECO:0000256" key="5">
    <source>
        <dbReference type="ARBA" id="ARBA00022980"/>
    </source>
</evidence>
<reference evidence="11 12" key="1">
    <citation type="journal article" date="2024" name="G3 (Bethesda)">
        <title>Genome assembly of Hibiscus sabdariffa L. provides insights into metabolisms of medicinal natural products.</title>
        <authorList>
            <person name="Kim T."/>
        </authorList>
    </citation>
    <scope>NUCLEOTIDE SEQUENCE [LARGE SCALE GENOMIC DNA]</scope>
    <source>
        <strain evidence="11">TK-2024</strain>
        <tissue evidence="11">Old leaves</tissue>
    </source>
</reference>
<dbReference type="InterPro" id="IPR023798">
    <property type="entry name" value="Ribosomal_uS7_dom"/>
</dbReference>
<evidence type="ECO:0000256" key="1">
    <source>
        <dbReference type="ARBA" id="ARBA00004123"/>
    </source>
</evidence>
<evidence type="ECO:0000256" key="3">
    <source>
        <dbReference type="ARBA" id="ARBA00007151"/>
    </source>
</evidence>
<evidence type="ECO:0000256" key="8">
    <source>
        <dbReference type="RuleBase" id="RU003619"/>
    </source>
</evidence>
<keyword evidence="7 8" id="KW-0687">Ribonucleoprotein</keyword>
<comment type="caution">
    <text evidence="11">The sequence shown here is derived from an EMBL/GenBank/DDBJ whole genome shotgun (WGS) entry which is preliminary data.</text>
</comment>
<name>A0ABR2A6P5_9ROSI</name>
<evidence type="ECO:0000313" key="12">
    <source>
        <dbReference type="Proteomes" id="UP001396334"/>
    </source>
</evidence>
<dbReference type="InterPro" id="IPR036823">
    <property type="entry name" value="Ribosomal_uS7_dom_sf"/>
</dbReference>
<comment type="similarity">
    <text evidence="3 8">Belongs to the universal ribosomal protein uS7 family.</text>
</comment>